<dbReference type="EMBL" id="VDCH01000008">
    <property type="protein sequence ID" value="TNJ39197.1"/>
    <property type="molecule type" value="Genomic_DNA"/>
</dbReference>
<dbReference type="RefSeq" id="WP_139456675.1">
    <property type="nucleotide sequence ID" value="NZ_VDCH01000008.1"/>
</dbReference>
<comment type="caution">
    <text evidence="2">The sequence shown here is derived from an EMBL/GenBank/DDBJ whole genome shotgun (WGS) entry which is preliminary data.</text>
</comment>
<gene>
    <name evidence="2" type="ORF">FGF66_05475</name>
</gene>
<evidence type="ECO:0000313" key="3">
    <source>
        <dbReference type="Proteomes" id="UP000308271"/>
    </source>
</evidence>
<name>A0A5C4S7R2_CHLTI</name>
<evidence type="ECO:0008006" key="4">
    <source>
        <dbReference type="Google" id="ProtNLM"/>
    </source>
</evidence>
<evidence type="ECO:0000313" key="2">
    <source>
        <dbReference type="EMBL" id="TNJ39197.1"/>
    </source>
</evidence>
<protein>
    <recommendedName>
        <fullName evidence="4">Lipoprotein</fullName>
    </recommendedName>
</protein>
<accession>A0A5C4S7R2</accession>
<dbReference type="OrthoDB" id="1491905at2"/>
<dbReference type="Proteomes" id="UP000308271">
    <property type="component" value="Unassembled WGS sequence"/>
</dbReference>
<keyword evidence="3" id="KW-1185">Reference proteome</keyword>
<feature type="chain" id="PRO_5022993783" description="Lipoprotein" evidence="1">
    <location>
        <begin position="23"/>
        <end position="256"/>
    </location>
</feature>
<proteinExistence type="predicted"/>
<dbReference type="AlphaFoldDB" id="A0A5C4S7R2"/>
<evidence type="ECO:0000256" key="1">
    <source>
        <dbReference type="SAM" id="SignalP"/>
    </source>
</evidence>
<sequence>MKNRFARLKSLTLLFLLSQLFATCTTEQSMVDQNALKQRYRAAVADAAVAEPSEISRNLVAILPSNERLVWKNRNDSLNTRVLVVTWTNYNGYDGKIGQPVMVSREIWVTTVPEVKNFCKQQKVQGALRLEQLLGLPPNNGKTKFVEMWVKPSDLYRPSADPEITDREAETGFHTTNGYIKVTDEFKKWYNDLKAQSYGDNGYPWTRLGYTYDWGKEKNHIGMSEFVILTGATVEINSISTTEEYEGGKKRRADCQ</sequence>
<feature type="signal peptide" evidence="1">
    <location>
        <begin position="1"/>
        <end position="22"/>
    </location>
</feature>
<organism evidence="2 3">
    <name type="scientific">Chlorobaculum thiosulfatiphilum</name>
    <name type="common">Chlorobium limicola f.sp. thiosulfatophilum</name>
    <dbReference type="NCBI Taxonomy" id="115852"/>
    <lineage>
        <taxon>Bacteria</taxon>
        <taxon>Pseudomonadati</taxon>
        <taxon>Chlorobiota</taxon>
        <taxon>Chlorobiia</taxon>
        <taxon>Chlorobiales</taxon>
        <taxon>Chlorobiaceae</taxon>
        <taxon>Chlorobaculum</taxon>
    </lineage>
</organism>
<keyword evidence="1" id="KW-0732">Signal</keyword>
<reference evidence="2 3" key="1">
    <citation type="submission" date="2019-05" db="EMBL/GenBank/DDBJ databases">
        <title>Draft Whole-Genome sequence of the green sulfur bacterium Chlorobaculum thiosulfatiphilum DSM 249.</title>
        <authorList>
            <person name="Meyer T.E."/>
            <person name="Kyndt J.A."/>
        </authorList>
    </citation>
    <scope>NUCLEOTIDE SEQUENCE [LARGE SCALE GENOMIC DNA]</scope>
    <source>
        <strain evidence="2 3">DSM 249</strain>
    </source>
</reference>